<gene>
    <name evidence="1" type="ORF">HMPREF0673_01400</name>
</gene>
<reference evidence="1 2" key="1">
    <citation type="submission" date="2011-08" db="EMBL/GenBank/DDBJ databases">
        <authorList>
            <person name="Weinstock G."/>
            <person name="Sodergren E."/>
            <person name="Clifton S."/>
            <person name="Fulton L."/>
            <person name="Fulton B."/>
            <person name="Courtney L."/>
            <person name="Fronick C."/>
            <person name="Harrison M."/>
            <person name="Strong C."/>
            <person name="Farmer C."/>
            <person name="Delahaunty K."/>
            <person name="Markovic C."/>
            <person name="Hall O."/>
            <person name="Minx P."/>
            <person name="Tomlinson C."/>
            <person name="Mitreva M."/>
            <person name="Hou S."/>
            <person name="Chen J."/>
            <person name="Wollam A."/>
            <person name="Pepin K.H."/>
            <person name="Johnson M."/>
            <person name="Bhonagiri V."/>
            <person name="Zhang X."/>
            <person name="Suruliraj S."/>
            <person name="Warren W."/>
            <person name="Chinwalla A."/>
            <person name="Mardis E.R."/>
            <person name="Wilson R.K."/>
        </authorList>
    </citation>
    <scope>NUCLEOTIDE SEQUENCE [LARGE SCALE GENOMIC DNA]</scope>
    <source>
        <strain evidence="1 2">DSM 18206</strain>
    </source>
</reference>
<sequence length="69" mass="7934">MVFGQRFDIVDKLIRTIKRPCQHKNSASPVDIVYNLYNRLKTNRKLSTDVWITVLIGGYGIPAIPTPQY</sequence>
<dbReference type="EMBL" id="AFZZ01000123">
    <property type="protein sequence ID" value="EHJ40192.1"/>
    <property type="molecule type" value="Genomic_DNA"/>
</dbReference>
<protein>
    <submittedName>
        <fullName evidence="1">Uncharacterized protein</fullName>
    </submittedName>
</protein>
<dbReference type="AlphaFoldDB" id="G6AXP4"/>
<organism evidence="1 2">
    <name type="scientific">Leyella stercorea DSM 18206</name>
    <dbReference type="NCBI Taxonomy" id="1002367"/>
    <lineage>
        <taxon>Bacteria</taxon>
        <taxon>Pseudomonadati</taxon>
        <taxon>Bacteroidota</taxon>
        <taxon>Bacteroidia</taxon>
        <taxon>Bacteroidales</taxon>
        <taxon>Prevotellaceae</taxon>
        <taxon>Leyella</taxon>
    </lineage>
</organism>
<proteinExistence type="predicted"/>
<dbReference type="Proteomes" id="UP000004407">
    <property type="component" value="Unassembled WGS sequence"/>
</dbReference>
<dbReference type="HOGENOM" id="CLU_2772506_0_0_10"/>
<evidence type="ECO:0000313" key="1">
    <source>
        <dbReference type="EMBL" id="EHJ40192.1"/>
    </source>
</evidence>
<comment type="caution">
    <text evidence="1">The sequence shown here is derived from an EMBL/GenBank/DDBJ whole genome shotgun (WGS) entry which is preliminary data.</text>
</comment>
<accession>G6AXP4</accession>
<name>G6AXP4_9BACT</name>
<evidence type="ECO:0000313" key="2">
    <source>
        <dbReference type="Proteomes" id="UP000004407"/>
    </source>
</evidence>